<name>A0A8E2JEI8_9PEZI</name>
<evidence type="ECO:0000256" key="1">
    <source>
        <dbReference type="ARBA" id="ARBA00022723"/>
    </source>
</evidence>
<dbReference type="SUPFAM" id="SSF57701">
    <property type="entry name" value="Zn2/Cys6 DNA-binding domain"/>
    <property type="match status" value="1"/>
</dbReference>
<evidence type="ECO:0000256" key="7">
    <source>
        <dbReference type="SAM" id="MobiDB-lite"/>
    </source>
</evidence>
<dbReference type="GO" id="GO:0008270">
    <property type="term" value="F:zinc ion binding"/>
    <property type="evidence" value="ECO:0007669"/>
    <property type="project" value="UniProtKB-KW"/>
</dbReference>
<feature type="compositionally biased region" description="Polar residues" evidence="7">
    <location>
        <begin position="121"/>
        <end position="139"/>
    </location>
</feature>
<keyword evidence="1" id="KW-0479">Metal-binding</keyword>
<evidence type="ECO:0000256" key="6">
    <source>
        <dbReference type="PROSITE-ProRule" id="PRU00042"/>
    </source>
</evidence>
<evidence type="ECO:0000259" key="8">
    <source>
        <dbReference type="PROSITE" id="PS50048"/>
    </source>
</evidence>
<dbReference type="PRINTS" id="PR00755">
    <property type="entry name" value="AFLATOXINBRP"/>
</dbReference>
<dbReference type="PANTHER" id="PTHR47660">
    <property type="entry name" value="TRANSCRIPTION FACTOR WITH C2H2 AND ZN(2)-CYS(6) DNA BINDING DOMAIN (EUROFUNG)-RELATED-RELATED"/>
    <property type="match status" value="1"/>
</dbReference>
<organism evidence="10 11">
    <name type="scientific">Lepidopterella palustris CBS 459.81</name>
    <dbReference type="NCBI Taxonomy" id="1314670"/>
    <lineage>
        <taxon>Eukaryota</taxon>
        <taxon>Fungi</taxon>
        <taxon>Dikarya</taxon>
        <taxon>Ascomycota</taxon>
        <taxon>Pezizomycotina</taxon>
        <taxon>Dothideomycetes</taxon>
        <taxon>Pleosporomycetidae</taxon>
        <taxon>Mytilinidiales</taxon>
        <taxon>Argynnaceae</taxon>
        <taxon>Lepidopterella</taxon>
    </lineage>
</organism>
<dbReference type="InterPro" id="IPR001138">
    <property type="entry name" value="Zn2Cys6_DnaBD"/>
</dbReference>
<dbReference type="CDD" id="cd00067">
    <property type="entry name" value="GAL4"/>
    <property type="match status" value="1"/>
</dbReference>
<dbReference type="InterPro" id="IPR013087">
    <property type="entry name" value="Znf_C2H2_type"/>
</dbReference>
<dbReference type="SMART" id="SM00066">
    <property type="entry name" value="GAL4"/>
    <property type="match status" value="1"/>
</dbReference>
<dbReference type="InterPro" id="IPR036864">
    <property type="entry name" value="Zn2-C6_fun-type_DNA-bd_sf"/>
</dbReference>
<gene>
    <name evidence="10" type="ORF">K432DRAFT_63878</name>
</gene>
<dbReference type="Proteomes" id="UP000250266">
    <property type="component" value="Unassembled WGS sequence"/>
</dbReference>
<evidence type="ECO:0000313" key="10">
    <source>
        <dbReference type="EMBL" id="OCK79548.1"/>
    </source>
</evidence>
<sequence length="713" mass="79061">MQRPAGGTRNPASSPNATASQDFHRCGLCNKGFERRDLRDRHKRRCVQALSRPRKSKRKSCLSCAASKLGCDLAFPSCSRCMSRNQRCEYAVAIQGPVQDRQADDGRIVHQPRVDNEDTNQHLFGQQSSGTSDNEAPSLADSQFNLNMAGMRMLLANGYDAPLPKGSNIAVNNISTDLDTVDESNERFSAPSFQSGRTRLRAQEHVRARAPHESQQMGWSFDQDMSLETSLGNGSRDHQSDIDYMSDWRQNSGPASASITSDVESLSNWRPVQWLNKSAENISEKNQQMSWADDTLQDPMLGPTNGGTFDLLGSFGMPGSRPATSVARENDRMPSSSTVPTFEPVSWKPPLPWGSNAAAPPLANKNQSSARNNPNIISRLDDDRPQKRSAPPSEQTRRPSKAAQPESIDRSPRSAECPFHKMGTDDDLIKLLAEYPQMMLKRGTYPPFVHHRLYRCVEGDVLEPLANAFCCVSAHNAALPSSEAFVHIMMNQERDRLVKSFRLWGNSDIEALAAVHAMSVYQIVGFFGSTAEQARGAELQHHFFLKMARRLTQQHLLRPGDEADTDESSWRKWIIHESIRRTAFLVNIINNLSCRTQKQNPYFYETLDADLVLNMPLPAPDVMWKATSPEEWIAAKNSLGPVGLAQLKLTAKALREQYDGNGDGVGDGEARSNGGTGRNIRGSTASSPRAEFDGLQEFTKLIMASLSVNEPES</sequence>
<evidence type="ECO:0000256" key="5">
    <source>
        <dbReference type="ARBA" id="ARBA00023242"/>
    </source>
</evidence>
<dbReference type="PROSITE" id="PS50048">
    <property type="entry name" value="ZN2_CY6_FUNGAL_2"/>
    <property type="match status" value="1"/>
</dbReference>
<keyword evidence="3" id="KW-0805">Transcription regulation</keyword>
<reference evidence="10 11" key="1">
    <citation type="journal article" date="2016" name="Nat. Commun.">
        <title>Ectomycorrhizal ecology is imprinted in the genome of the dominant symbiotic fungus Cenococcum geophilum.</title>
        <authorList>
            <consortium name="DOE Joint Genome Institute"/>
            <person name="Peter M."/>
            <person name="Kohler A."/>
            <person name="Ohm R.A."/>
            <person name="Kuo A."/>
            <person name="Krutzmann J."/>
            <person name="Morin E."/>
            <person name="Arend M."/>
            <person name="Barry K.W."/>
            <person name="Binder M."/>
            <person name="Choi C."/>
            <person name="Clum A."/>
            <person name="Copeland A."/>
            <person name="Grisel N."/>
            <person name="Haridas S."/>
            <person name="Kipfer T."/>
            <person name="LaButti K."/>
            <person name="Lindquist E."/>
            <person name="Lipzen A."/>
            <person name="Maire R."/>
            <person name="Meier B."/>
            <person name="Mihaltcheva S."/>
            <person name="Molinier V."/>
            <person name="Murat C."/>
            <person name="Poggeler S."/>
            <person name="Quandt C.A."/>
            <person name="Sperisen C."/>
            <person name="Tritt A."/>
            <person name="Tisserant E."/>
            <person name="Crous P.W."/>
            <person name="Henrissat B."/>
            <person name="Nehls U."/>
            <person name="Egli S."/>
            <person name="Spatafora J.W."/>
            <person name="Grigoriev I.V."/>
            <person name="Martin F.M."/>
        </authorList>
    </citation>
    <scope>NUCLEOTIDE SEQUENCE [LARGE SCALE GENOMIC DNA]</scope>
    <source>
        <strain evidence="10 11">CBS 459.81</strain>
    </source>
</reference>
<dbReference type="OrthoDB" id="5423818at2759"/>
<dbReference type="Pfam" id="PF00172">
    <property type="entry name" value="Zn_clus"/>
    <property type="match status" value="1"/>
</dbReference>
<feature type="compositionally biased region" description="Basic and acidic residues" evidence="7">
    <location>
        <begin position="407"/>
        <end position="421"/>
    </location>
</feature>
<evidence type="ECO:0000256" key="4">
    <source>
        <dbReference type="ARBA" id="ARBA00023163"/>
    </source>
</evidence>
<evidence type="ECO:0000313" key="11">
    <source>
        <dbReference type="Proteomes" id="UP000250266"/>
    </source>
</evidence>
<proteinExistence type="predicted"/>
<feature type="region of interest" description="Disordered" evidence="7">
    <location>
        <begin position="313"/>
        <end position="421"/>
    </location>
</feature>
<feature type="compositionally biased region" description="Polar residues" evidence="7">
    <location>
        <begin position="364"/>
        <end position="376"/>
    </location>
</feature>
<protein>
    <recommendedName>
        <fullName evidence="12">Zn(2)-C6 fungal-type domain-containing protein</fullName>
    </recommendedName>
</protein>
<dbReference type="AlphaFoldDB" id="A0A8E2JEI8"/>
<evidence type="ECO:0000256" key="2">
    <source>
        <dbReference type="ARBA" id="ARBA00022833"/>
    </source>
</evidence>
<dbReference type="Gene3D" id="4.10.240.10">
    <property type="entry name" value="Zn(2)-C6 fungal-type DNA-binding domain"/>
    <property type="match status" value="1"/>
</dbReference>
<dbReference type="GO" id="GO:0000981">
    <property type="term" value="F:DNA-binding transcription factor activity, RNA polymerase II-specific"/>
    <property type="evidence" value="ECO:0007669"/>
    <property type="project" value="InterPro"/>
</dbReference>
<keyword evidence="4" id="KW-0804">Transcription</keyword>
<evidence type="ECO:0000256" key="3">
    <source>
        <dbReference type="ARBA" id="ARBA00023015"/>
    </source>
</evidence>
<feature type="domain" description="Zn(2)-C6 fungal-type" evidence="8">
    <location>
        <begin position="60"/>
        <end position="90"/>
    </location>
</feature>
<dbReference type="EMBL" id="KV744999">
    <property type="protein sequence ID" value="OCK79548.1"/>
    <property type="molecule type" value="Genomic_DNA"/>
</dbReference>
<evidence type="ECO:0008006" key="12">
    <source>
        <dbReference type="Google" id="ProtNLM"/>
    </source>
</evidence>
<feature type="region of interest" description="Disordered" evidence="7">
    <location>
        <begin position="658"/>
        <end position="691"/>
    </location>
</feature>
<feature type="domain" description="C2H2-type" evidence="9">
    <location>
        <begin position="24"/>
        <end position="53"/>
    </location>
</feature>
<dbReference type="PANTHER" id="PTHR47660:SF3">
    <property type="entry name" value="FINGER DOMAIN PROTEIN, PUTATIVE (AFU_ORTHOLOGUE AFUA_4G03310)-RELATED"/>
    <property type="match status" value="1"/>
</dbReference>
<feature type="region of interest" description="Disordered" evidence="7">
    <location>
        <begin position="112"/>
        <end position="139"/>
    </location>
</feature>
<keyword evidence="6" id="KW-0863">Zinc-finger</keyword>
<dbReference type="PROSITE" id="PS00463">
    <property type="entry name" value="ZN2_CY6_FUNGAL_1"/>
    <property type="match status" value="1"/>
</dbReference>
<keyword evidence="5" id="KW-0539">Nucleus</keyword>
<keyword evidence="11" id="KW-1185">Reference proteome</keyword>
<evidence type="ECO:0000259" key="9">
    <source>
        <dbReference type="PROSITE" id="PS50157"/>
    </source>
</evidence>
<dbReference type="PROSITE" id="PS50157">
    <property type="entry name" value="ZINC_FINGER_C2H2_2"/>
    <property type="match status" value="1"/>
</dbReference>
<keyword evidence="2" id="KW-0862">Zinc</keyword>
<accession>A0A8E2JEI8</accession>